<evidence type="ECO:0000256" key="5">
    <source>
        <dbReference type="ARBA" id="ARBA00022989"/>
    </source>
</evidence>
<keyword evidence="7" id="KW-0131">Cell cycle</keyword>
<name>A0A543GEZ5_9PSEU</name>
<dbReference type="Pfam" id="PF08478">
    <property type="entry name" value="POTRA_1"/>
    <property type="match status" value="1"/>
</dbReference>
<sequence>MSRPGRGRRGERGVGRAVADRPATRPPRDPERPLPRPVSKERYRRRRLAALVAGLLLLVTLGFGVRVLLYDAGLFDVELVEVTGAVTVSEADVLAAAAVQARTPLAAVDVEGVATRVAALPPVESVSVGRSWPHTVTVAVTERVPVATVTTSRGPALVDRSGVVYPGAPPPGLPRLTTTPRSGDPVTVAAVTVLTALPDALRAQVETAGASVMAPGAPGQVTLRMLDGKEVRWGTPERAEEKAAALTALLTQPGTVYDVTSPDLPTIRR</sequence>
<accession>A0A543GEZ5</accession>
<dbReference type="InterPro" id="IPR013685">
    <property type="entry name" value="POTRA_FtsQ_type"/>
</dbReference>
<dbReference type="OrthoDB" id="9790760at2"/>
<organism evidence="11 12">
    <name type="scientific">Pseudonocardia cypriaca</name>
    <dbReference type="NCBI Taxonomy" id="882449"/>
    <lineage>
        <taxon>Bacteria</taxon>
        <taxon>Bacillati</taxon>
        <taxon>Actinomycetota</taxon>
        <taxon>Actinomycetes</taxon>
        <taxon>Pseudonocardiales</taxon>
        <taxon>Pseudonocardiaceae</taxon>
        <taxon>Pseudonocardia</taxon>
    </lineage>
</organism>
<dbReference type="Pfam" id="PF03799">
    <property type="entry name" value="FtsQ_DivIB_C"/>
    <property type="match status" value="1"/>
</dbReference>
<dbReference type="RefSeq" id="WP_142099622.1">
    <property type="nucleotide sequence ID" value="NZ_VFPH01000001.1"/>
</dbReference>
<feature type="region of interest" description="Disordered" evidence="8">
    <location>
        <begin position="1"/>
        <end position="39"/>
    </location>
</feature>
<evidence type="ECO:0000313" key="11">
    <source>
        <dbReference type="EMBL" id="TQM44633.1"/>
    </source>
</evidence>
<keyword evidence="3 11" id="KW-0132">Cell division</keyword>
<dbReference type="GO" id="GO:0005886">
    <property type="term" value="C:plasma membrane"/>
    <property type="evidence" value="ECO:0007669"/>
    <property type="project" value="TreeGrafter"/>
</dbReference>
<dbReference type="PROSITE" id="PS51779">
    <property type="entry name" value="POTRA"/>
    <property type="match status" value="1"/>
</dbReference>
<evidence type="ECO:0000256" key="6">
    <source>
        <dbReference type="ARBA" id="ARBA00023136"/>
    </source>
</evidence>
<feature type="transmembrane region" description="Helical" evidence="9">
    <location>
        <begin position="48"/>
        <end position="69"/>
    </location>
</feature>
<keyword evidence="6 9" id="KW-0472">Membrane</keyword>
<evidence type="ECO:0000256" key="9">
    <source>
        <dbReference type="SAM" id="Phobius"/>
    </source>
</evidence>
<evidence type="ECO:0000259" key="10">
    <source>
        <dbReference type="PROSITE" id="PS51779"/>
    </source>
</evidence>
<keyword evidence="4 9" id="KW-0812">Transmembrane</keyword>
<keyword evidence="2" id="KW-1003">Cell membrane</keyword>
<gene>
    <name evidence="11" type="ORF">FB388_2004</name>
</gene>
<evidence type="ECO:0000256" key="3">
    <source>
        <dbReference type="ARBA" id="ARBA00022618"/>
    </source>
</evidence>
<dbReference type="InterPro" id="IPR005548">
    <property type="entry name" value="Cell_div_FtsQ/DivIB_C"/>
</dbReference>
<comment type="caution">
    <text evidence="11">The sequence shown here is derived from an EMBL/GenBank/DDBJ whole genome shotgun (WGS) entry which is preliminary data.</text>
</comment>
<evidence type="ECO:0000313" key="12">
    <source>
        <dbReference type="Proteomes" id="UP000319818"/>
    </source>
</evidence>
<dbReference type="PANTHER" id="PTHR37820">
    <property type="entry name" value="CELL DIVISION PROTEIN DIVIB"/>
    <property type="match status" value="1"/>
</dbReference>
<dbReference type="Gene3D" id="3.10.20.310">
    <property type="entry name" value="membrane protein fhac"/>
    <property type="match status" value="1"/>
</dbReference>
<feature type="compositionally biased region" description="Basic and acidic residues" evidence="8">
    <location>
        <begin position="8"/>
        <end position="39"/>
    </location>
</feature>
<dbReference type="InterPro" id="IPR034746">
    <property type="entry name" value="POTRA"/>
</dbReference>
<evidence type="ECO:0000256" key="1">
    <source>
        <dbReference type="ARBA" id="ARBA00004370"/>
    </source>
</evidence>
<comment type="subcellular location">
    <subcellularLocation>
        <location evidence="1">Membrane</location>
    </subcellularLocation>
</comment>
<dbReference type="GO" id="GO:0051301">
    <property type="term" value="P:cell division"/>
    <property type="evidence" value="ECO:0007669"/>
    <property type="project" value="UniProtKB-KW"/>
</dbReference>
<dbReference type="PANTHER" id="PTHR37820:SF1">
    <property type="entry name" value="CELL DIVISION PROTEIN FTSQ"/>
    <property type="match status" value="1"/>
</dbReference>
<dbReference type="EMBL" id="VFPH01000001">
    <property type="protein sequence ID" value="TQM44633.1"/>
    <property type="molecule type" value="Genomic_DNA"/>
</dbReference>
<feature type="domain" description="POTRA" evidence="10">
    <location>
        <begin position="75"/>
        <end position="143"/>
    </location>
</feature>
<evidence type="ECO:0000256" key="7">
    <source>
        <dbReference type="ARBA" id="ARBA00023306"/>
    </source>
</evidence>
<protein>
    <submittedName>
        <fullName evidence="11">Cell division protein FtsQ</fullName>
    </submittedName>
</protein>
<keyword evidence="5 9" id="KW-1133">Transmembrane helix</keyword>
<evidence type="ECO:0000256" key="2">
    <source>
        <dbReference type="ARBA" id="ARBA00022475"/>
    </source>
</evidence>
<dbReference type="AlphaFoldDB" id="A0A543GEZ5"/>
<evidence type="ECO:0000256" key="4">
    <source>
        <dbReference type="ARBA" id="ARBA00022692"/>
    </source>
</evidence>
<evidence type="ECO:0000256" key="8">
    <source>
        <dbReference type="SAM" id="MobiDB-lite"/>
    </source>
</evidence>
<keyword evidence="12" id="KW-1185">Reference proteome</keyword>
<proteinExistence type="predicted"/>
<dbReference type="InterPro" id="IPR050487">
    <property type="entry name" value="FtsQ_DivIB"/>
</dbReference>
<reference evidence="11 12" key="1">
    <citation type="submission" date="2019-06" db="EMBL/GenBank/DDBJ databases">
        <title>Sequencing the genomes of 1000 actinobacteria strains.</title>
        <authorList>
            <person name="Klenk H.-P."/>
        </authorList>
    </citation>
    <scope>NUCLEOTIDE SEQUENCE [LARGE SCALE GENOMIC DNA]</scope>
    <source>
        <strain evidence="11 12">DSM 45511</strain>
    </source>
</reference>
<dbReference type="Proteomes" id="UP000319818">
    <property type="component" value="Unassembled WGS sequence"/>
</dbReference>